<name>A0ABY7DIN3_MYAAR</name>
<dbReference type="Proteomes" id="UP001164746">
    <property type="component" value="Chromosome 2"/>
</dbReference>
<evidence type="ECO:0000256" key="1">
    <source>
        <dbReference type="SAM" id="Phobius"/>
    </source>
</evidence>
<keyword evidence="1" id="KW-0472">Membrane</keyword>
<keyword evidence="3" id="KW-1185">Reference proteome</keyword>
<protein>
    <submittedName>
        <fullName evidence="2">Uncharacterized protein</fullName>
    </submittedName>
</protein>
<proteinExistence type="predicted"/>
<keyword evidence="1" id="KW-0812">Transmembrane</keyword>
<organism evidence="2 3">
    <name type="scientific">Mya arenaria</name>
    <name type="common">Soft-shell clam</name>
    <dbReference type="NCBI Taxonomy" id="6604"/>
    <lineage>
        <taxon>Eukaryota</taxon>
        <taxon>Metazoa</taxon>
        <taxon>Spiralia</taxon>
        <taxon>Lophotrochozoa</taxon>
        <taxon>Mollusca</taxon>
        <taxon>Bivalvia</taxon>
        <taxon>Autobranchia</taxon>
        <taxon>Heteroconchia</taxon>
        <taxon>Euheterodonta</taxon>
        <taxon>Imparidentia</taxon>
        <taxon>Neoheterodontei</taxon>
        <taxon>Myida</taxon>
        <taxon>Myoidea</taxon>
        <taxon>Myidae</taxon>
        <taxon>Mya</taxon>
    </lineage>
</organism>
<reference evidence="2" key="1">
    <citation type="submission" date="2022-11" db="EMBL/GenBank/DDBJ databases">
        <title>Centuries of genome instability and evolution in soft-shell clam transmissible cancer (bioRxiv).</title>
        <authorList>
            <person name="Hart S.F.M."/>
            <person name="Yonemitsu M.A."/>
            <person name="Giersch R.M."/>
            <person name="Beal B.F."/>
            <person name="Arriagada G."/>
            <person name="Davis B.W."/>
            <person name="Ostrander E.A."/>
            <person name="Goff S.P."/>
            <person name="Metzger M.J."/>
        </authorList>
    </citation>
    <scope>NUCLEOTIDE SEQUENCE</scope>
    <source>
        <strain evidence="2">MELC-2E11</strain>
        <tissue evidence="2">Siphon/mantle</tissue>
    </source>
</reference>
<evidence type="ECO:0000313" key="3">
    <source>
        <dbReference type="Proteomes" id="UP001164746"/>
    </source>
</evidence>
<gene>
    <name evidence="2" type="ORF">MAR_030247</name>
</gene>
<sequence length="118" mass="14006">MNTDLEIMIIKLIEKCSNIIDRFIVLLYRLIFVMFFAALNINVINFNKNDLGIIIKSTFYYFIKCLEKMLIMNARIIMEDDVQSVHAMRKMEKNIYVNFDIFHVALKSFKTVKLLKVT</sequence>
<dbReference type="EMBL" id="CP111013">
    <property type="protein sequence ID" value="WAQ97557.1"/>
    <property type="molecule type" value="Genomic_DNA"/>
</dbReference>
<feature type="transmembrane region" description="Helical" evidence="1">
    <location>
        <begin position="20"/>
        <end position="39"/>
    </location>
</feature>
<accession>A0ABY7DIN3</accession>
<evidence type="ECO:0000313" key="2">
    <source>
        <dbReference type="EMBL" id="WAQ97557.1"/>
    </source>
</evidence>
<keyword evidence="1" id="KW-1133">Transmembrane helix</keyword>